<keyword evidence="9 15" id="KW-0675">Receptor</keyword>
<comment type="subcellular location">
    <subcellularLocation>
        <location evidence="1">Cell membrane</location>
        <topology evidence="1">Multi-pass membrane protein</topology>
    </subcellularLocation>
</comment>
<protein>
    <recommendedName>
        <fullName evidence="2">Growth hormone secretagogue receptor type 1</fullName>
    </recommendedName>
    <alternativeName>
        <fullName evidence="13">GH-releasing peptide receptor</fullName>
    </alternativeName>
    <alternativeName>
        <fullName evidence="12">Ghrelin receptor</fullName>
    </alternativeName>
</protein>
<dbReference type="InParanoid" id="H3AHR9"/>
<evidence type="ECO:0000256" key="3">
    <source>
        <dbReference type="ARBA" id="ARBA00022475"/>
    </source>
</evidence>
<dbReference type="InterPro" id="IPR003905">
    <property type="entry name" value="GHS-R/MTLR"/>
</dbReference>
<dbReference type="PROSITE" id="PS00237">
    <property type="entry name" value="G_PROTEIN_RECEP_F1_1"/>
    <property type="match status" value="1"/>
</dbReference>
<feature type="transmembrane region" description="Helical" evidence="17">
    <location>
        <begin position="269"/>
        <end position="291"/>
    </location>
</feature>
<keyword evidence="6 15" id="KW-0297">G-protein coupled receptor</keyword>
<dbReference type="PRINTS" id="PR01417">
    <property type="entry name" value="GHSRECEPTOR"/>
</dbReference>
<dbReference type="PANTHER" id="PTHR24243">
    <property type="entry name" value="G-PROTEIN COUPLED RECEPTOR"/>
    <property type="match status" value="1"/>
</dbReference>
<evidence type="ECO:0000256" key="5">
    <source>
        <dbReference type="ARBA" id="ARBA00022989"/>
    </source>
</evidence>
<evidence type="ECO:0000256" key="17">
    <source>
        <dbReference type="SAM" id="Phobius"/>
    </source>
</evidence>
<feature type="transmembrane region" description="Helical" evidence="17">
    <location>
        <begin position="125"/>
        <end position="149"/>
    </location>
</feature>
<dbReference type="InterPro" id="IPR000276">
    <property type="entry name" value="GPCR_Rhodpsn"/>
</dbReference>
<accession>H3AHR9</accession>
<organism evidence="19 20">
    <name type="scientific">Latimeria chalumnae</name>
    <name type="common">Coelacanth</name>
    <dbReference type="NCBI Taxonomy" id="7897"/>
    <lineage>
        <taxon>Eukaryota</taxon>
        <taxon>Metazoa</taxon>
        <taxon>Chordata</taxon>
        <taxon>Craniata</taxon>
        <taxon>Vertebrata</taxon>
        <taxon>Euteleostomi</taxon>
        <taxon>Coelacanthiformes</taxon>
        <taxon>Coelacanthidae</taxon>
        <taxon>Latimeria</taxon>
    </lineage>
</organism>
<comment type="function">
    <text evidence="14">Receptor for ghrelin, coupled to G-alpha-11 proteins. Stimulates growth hormone secretion. Also binds other growth hormone releasing peptides (GHRP) (e.g. Met-enkephalin and GHRP-6) as well as non-peptide, low molecular weight secretagogues (e.g. L-692,429, MK-0677, adenosine).</text>
</comment>
<evidence type="ECO:0000256" key="1">
    <source>
        <dbReference type="ARBA" id="ARBA00004651"/>
    </source>
</evidence>
<dbReference type="Ensembl" id="ENSLACT00000009260.1">
    <property type="protein sequence ID" value="ENSLACP00000009190.1"/>
    <property type="gene ID" value="ENSLACG00000008111.1"/>
</dbReference>
<keyword evidence="8" id="KW-1015">Disulfide bond</keyword>
<dbReference type="PRINTS" id="PR00237">
    <property type="entry name" value="GPCRRHODOPSN"/>
</dbReference>
<reference evidence="20" key="1">
    <citation type="submission" date="2011-08" db="EMBL/GenBank/DDBJ databases">
        <title>The draft genome of Latimeria chalumnae.</title>
        <authorList>
            <person name="Di Palma F."/>
            <person name="Alfoldi J."/>
            <person name="Johnson J."/>
            <person name="Berlin A."/>
            <person name="Gnerre S."/>
            <person name="Jaffe D."/>
            <person name="MacCallum I."/>
            <person name="Young S."/>
            <person name="Walker B.J."/>
            <person name="Lander E."/>
            <person name="Lindblad-Toh K."/>
        </authorList>
    </citation>
    <scope>NUCLEOTIDE SEQUENCE [LARGE SCALE GENOMIC DNA]</scope>
    <source>
        <strain evidence="20">Wild caught</strain>
    </source>
</reference>
<evidence type="ECO:0000256" key="6">
    <source>
        <dbReference type="ARBA" id="ARBA00023040"/>
    </source>
</evidence>
<feature type="region of interest" description="Disordered" evidence="16">
    <location>
        <begin position="315"/>
        <end position="336"/>
    </location>
</feature>
<sequence length="336" mass="39251">SLFDFQVLVPVTIFCIFLFLLGIIGNLMTILLFQRYKEMRTTTNLYLSSMAFSDILISLGLPFDLYRIWKYKPYIFGDFLCRFQFYISEACTYATILHIIILSVERYLAICFPLKARSIITKHRVKGVILVSWVVALTSAIPILFLFGVEYRDRSLPDSEESKECKYKVSSAQSGLLQTMTWFSTIYFFLPMLCLIILYGLICRKLWRSRYEPGRCNTNNRKKYHRQTVKMLAVVVLAFAVCWLPFHIGRILFSSTAWTGTAKYRLYNIIQYFNLISMLLFYLSASINPILYNIMSQKYRAAVYKFLNLRPSLQHRNSSRRSEPTSPGHTEISSYV</sequence>
<keyword evidence="10" id="KW-0325">Glycoprotein</keyword>
<dbReference type="GeneTree" id="ENSGT01120000271823"/>
<evidence type="ECO:0000259" key="18">
    <source>
        <dbReference type="PROSITE" id="PS50262"/>
    </source>
</evidence>
<feature type="domain" description="G-protein coupled receptors family 1 profile" evidence="18">
    <location>
        <begin position="25"/>
        <end position="292"/>
    </location>
</feature>
<evidence type="ECO:0000256" key="15">
    <source>
        <dbReference type="RuleBase" id="RU000688"/>
    </source>
</evidence>
<evidence type="ECO:0000256" key="8">
    <source>
        <dbReference type="ARBA" id="ARBA00023157"/>
    </source>
</evidence>
<evidence type="ECO:0000256" key="14">
    <source>
        <dbReference type="ARBA" id="ARBA00056988"/>
    </source>
</evidence>
<evidence type="ECO:0000313" key="19">
    <source>
        <dbReference type="Ensembl" id="ENSLACP00000009190.1"/>
    </source>
</evidence>
<evidence type="ECO:0000256" key="11">
    <source>
        <dbReference type="ARBA" id="ARBA00023224"/>
    </source>
</evidence>
<evidence type="ECO:0000313" key="20">
    <source>
        <dbReference type="Proteomes" id="UP000008672"/>
    </source>
</evidence>
<dbReference type="Proteomes" id="UP000008672">
    <property type="component" value="Unassembled WGS sequence"/>
</dbReference>
<dbReference type="Gene3D" id="1.20.1070.10">
    <property type="entry name" value="Rhodopsin 7-helix transmembrane proteins"/>
    <property type="match status" value="1"/>
</dbReference>
<dbReference type="PROSITE" id="PS50262">
    <property type="entry name" value="G_PROTEIN_RECEP_F1_2"/>
    <property type="match status" value="1"/>
</dbReference>
<feature type="transmembrane region" description="Helical" evidence="17">
    <location>
        <begin position="186"/>
        <end position="207"/>
    </location>
</feature>
<name>H3AHR9_LATCH</name>
<keyword evidence="7 17" id="KW-0472">Membrane</keyword>
<reference evidence="19" key="3">
    <citation type="submission" date="2025-09" db="UniProtKB">
        <authorList>
            <consortium name="Ensembl"/>
        </authorList>
    </citation>
    <scope>IDENTIFICATION</scope>
</reference>
<evidence type="ECO:0000256" key="9">
    <source>
        <dbReference type="ARBA" id="ARBA00023170"/>
    </source>
</evidence>
<evidence type="ECO:0000256" key="10">
    <source>
        <dbReference type="ARBA" id="ARBA00023180"/>
    </source>
</evidence>
<keyword evidence="11 15" id="KW-0807">Transducer</keyword>
<proteinExistence type="inferred from homology"/>
<reference evidence="19" key="2">
    <citation type="submission" date="2025-08" db="UniProtKB">
        <authorList>
            <consortium name="Ensembl"/>
        </authorList>
    </citation>
    <scope>IDENTIFICATION</scope>
</reference>
<feature type="transmembrane region" description="Helical" evidence="17">
    <location>
        <begin position="83"/>
        <end position="104"/>
    </location>
</feature>
<keyword evidence="3" id="KW-1003">Cell membrane</keyword>
<feature type="transmembrane region" description="Helical" evidence="17">
    <location>
        <begin position="45"/>
        <end position="63"/>
    </location>
</feature>
<dbReference type="HOGENOM" id="CLU_009579_6_5_1"/>
<dbReference type="SUPFAM" id="SSF81321">
    <property type="entry name" value="Family A G protein-coupled receptor-like"/>
    <property type="match status" value="1"/>
</dbReference>
<evidence type="ECO:0000256" key="13">
    <source>
        <dbReference type="ARBA" id="ARBA00033151"/>
    </source>
</evidence>
<dbReference type="FunFam" id="1.20.1070.10:FF:000125">
    <property type="entry name" value="growth hormone secretagogue receptor type 1"/>
    <property type="match status" value="1"/>
</dbReference>
<evidence type="ECO:0000256" key="7">
    <source>
        <dbReference type="ARBA" id="ARBA00023136"/>
    </source>
</evidence>
<dbReference type="GO" id="GO:0005886">
    <property type="term" value="C:plasma membrane"/>
    <property type="evidence" value="ECO:0007669"/>
    <property type="project" value="UniProtKB-SubCell"/>
</dbReference>
<dbReference type="STRING" id="7897.ENSLACP00000009190"/>
<comment type="similarity">
    <text evidence="15">Belongs to the G-protein coupled receptor 1 family.</text>
</comment>
<evidence type="ECO:0000256" key="12">
    <source>
        <dbReference type="ARBA" id="ARBA00032291"/>
    </source>
</evidence>
<dbReference type="EMBL" id="AFYH01200865">
    <property type="status" value="NOT_ANNOTATED_CDS"/>
    <property type="molecule type" value="Genomic_DNA"/>
</dbReference>
<feature type="transmembrane region" description="Helical" evidence="17">
    <location>
        <begin position="6"/>
        <end position="33"/>
    </location>
</feature>
<dbReference type="GO" id="GO:0004930">
    <property type="term" value="F:G protein-coupled receptor activity"/>
    <property type="evidence" value="ECO:0007669"/>
    <property type="project" value="UniProtKB-KW"/>
</dbReference>
<feature type="compositionally biased region" description="Polar residues" evidence="16">
    <location>
        <begin position="324"/>
        <end position="336"/>
    </location>
</feature>
<dbReference type="OMA" id="IYFFLPM"/>
<dbReference type="AlphaFoldDB" id="H3AHR9"/>
<evidence type="ECO:0000256" key="16">
    <source>
        <dbReference type="SAM" id="MobiDB-lite"/>
    </source>
</evidence>
<dbReference type="eggNOG" id="KOG3656">
    <property type="taxonomic scope" value="Eukaryota"/>
</dbReference>
<keyword evidence="5 17" id="KW-1133">Transmembrane helix</keyword>
<evidence type="ECO:0000256" key="4">
    <source>
        <dbReference type="ARBA" id="ARBA00022692"/>
    </source>
</evidence>
<dbReference type="PANTHER" id="PTHR24243:SF227">
    <property type="entry name" value="MOTILIN RECEPTOR"/>
    <property type="match status" value="1"/>
</dbReference>
<feature type="transmembrane region" description="Helical" evidence="17">
    <location>
        <begin position="228"/>
        <end position="249"/>
    </location>
</feature>
<evidence type="ECO:0000256" key="2">
    <source>
        <dbReference type="ARBA" id="ARBA00018726"/>
    </source>
</evidence>
<dbReference type="GO" id="GO:0032870">
    <property type="term" value="P:cellular response to hormone stimulus"/>
    <property type="evidence" value="ECO:0007669"/>
    <property type="project" value="UniProtKB-ARBA"/>
</dbReference>
<dbReference type="InterPro" id="IPR017452">
    <property type="entry name" value="GPCR_Rhodpsn_7TM"/>
</dbReference>
<dbReference type="Pfam" id="PF00001">
    <property type="entry name" value="7tm_1"/>
    <property type="match status" value="1"/>
</dbReference>
<keyword evidence="20" id="KW-1185">Reference proteome</keyword>
<keyword evidence="4 15" id="KW-0812">Transmembrane</keyword>